<dbReference type="InterPro" id="IPR013083">
    <property type="entry name" value="Znf_RING/FYVE/PHD"/>
</dbReference>
<dbReference type="PANTHER" id="PTHR12109:SF3">
    <property type="entry name" value="RING FINGER PROTEIN 141"/>
    <property type="match status" value="1"/>
</dbReference>
<name>R7UDJ8_CAPTE</name>
<reference evidence="9" key="3">
    <citation type="submission" date="2015-06" db="UniProtKB">
        <authorList>
            <consortium name="EnsemblMetazoa"/>
        </authorList>
    </citation>
    <scope>IDENTIFICATION</scope>
</reference>
<keyword evidence="4" id="KW-0862">Zinc</keyword>
<organism evidence="8">
    <name type="scientific">Capitella teleta</name>
    <name type="common">Polychaete worm</name>
    <dbReference type="NCBI Taxonomy" id="283909"/>
    <lineage>
        <taxon>Eukaryota</taxon>
        <taxon>Metazoa</taxon>
        <taxon>Spiralia</taxon>
        <taxon>Lophotrochozoa</taxon>
        <taxon>Annelida</taxon>
        <taxon>Polychaeta</taxon>
        <taxon>Sedentaria</taxon>
        <taxon>Scolecida</taxon>
        <taxon>Capitellidae</taxon>
        <taxon>Capitella</taxon>
    </lineage>
</organism>
<dbReference type="EMBL" id="KB302306">
    <property type="protein sequence ID" value="ELU04440.1"/>
    <property type="molecule type" value="Genomic_DNA"/>
</dbReference>
<dbReference type="PANTHER" id="PTHR12109">
    <property type="entry name" value="RING FINGER PROTEIN 141-RELATED"/>
    <property type="match status" value="1"/>
</dbReference>
<dbReference type="CDD" id="cd16545">
    <property type="entry name" value="RING-HC_RNF141"/>
    <property type="match status" value="1"/>
</dbReference>
<evidence type="ECO:0000313" key="9">
    <source>
        <dbReference type="EnsemblMetazoa" id="CapteP150747"/>
    </source>
</evidence>
<evidence type="ECO:0000256" key="5">
    <source>
        <dbReference type="PROSITE-ProRule" id="PRU00175"/>
    </source>
</evidence>
<dbReference type="AlphaFoldDB" id="R7UDJ8"/>
<evidence type="ECO:0000256" key="2">
    <source>
        <dbReference type="ARBA" id="ARBA00022723"/>
    </source>
</evidence>
<dbReference type="GO" id="GO:0004842">
    <property type="term" value="F:ubiquitin-protein transferase activity"/>
    <property type="evidence" value="ECO:0007669"/>
    <property type="project" value="TreeGrafter"/>
</dbReference>
<dbReference type="SUPFAM" id="SSF57850">
    <property type="entry name" value="RING/U-box"/>
    <property type="match status" value="1"/>
</dbReference>
<dbReference type="Pfam" id="PF13920">
    <property type="entry name" value="zf-C3HC4_3"/>
    <property type="match status" value="1"/>
</dbReference>
<dbReference type="Proteomes" id="UP000014760">
    <property type="component" value="Unassembled WGS sequence"/>
</dbReference>
<proteinExistence type="predicted"/>
<evidence type="ECO:0000256" key="3">
    <source>
        <dbReference type="ARBA" id="ARBA00022771"/>
    </source>
</evidence>
<feature type="region of interest" description="Disordered" evidence="6">
    <location>
        <begin position="225"/>
        <end position="251"/>
    </location>
</feature>
<feature type="compositionally biased region" description="Basic and acidic residues" evidence="6">
    <location>
        <begin position="241"/>
        <end position="251"/>
    </location>
</feature>
<evidence type="ECO:0000313" key="10">
    <source>
        <dbReference type="Proteomes" id="UP000014760"/>
    </source>
</evidence>
<reference evidence="10" key="1">
    <citation type="submission" date="2012-12" db="EMBL/GenBank/DDBJ databases">
        <authorList>
            <person name="Hellsten U."/>
            <person name="Grimwood J."/>
            <person name="Chapman J.A."/>
            <person name="Shapiro H."/>
            <person name="Aerts A."/>
            <person name="Otillar R.P."/>
            <person name="Terry A.Y."/>
            <person name="Boore J.L."/>
            <person name="Simakov O."/>
            <person name="Marletaz F."/>
            <person name="Cho S.-J."/>
            <person name="Edsinger-Gonzales E."/>
            <person name="Havlak P."/>
            <person name="Kuo D.-H."/>
            <person name="Larsson T."/>
            <person name="Lv J."/>
            <person name="Arendt D."/>
            <person name="Savage R."/>
            <person name="Osoegawa K."/>
            <person name="de Jong P."/>
            <person name="Lindberg D.R."/>
            <person name="Seaver E.C."/>
            <person name="Weisblat D.A."/>
            <person name="Putnam N.H."/>
            <person name="Grigoriev I.V."/>
            <person name="Rokhsar D.S."/>
        </authorList>
    </citation>
    <scope>NUCLEOTIDE SEQUENCE</scope>
    <source>
        <strain evidence="10">I ESC-2004</strain>
    </source>
</reference>
<dbReference type="SMART" id="SM00184">
    <property type="entry name" value="RING"/>
    <property type="match status" value="1"/>
</dbReference>
<evidence type="ECO:0000313" key="8">
    <source>
        <dbReference type="EMBL" id="ELU04440.1"/>
    </source>
</evidence>
<dbReference type="GO" id="GO:0051865">
    <property type="term" value="P:protein autoubiquitination"/>
    <property type="evidence" value="ECO:0007669"/>
    <property type="project" value="TreeGrafter"/>
</dbReference>
<protein>
    <recommendedName>
        <fullName evidence="1">RING finger protein 141</fullName>
    </recommendedName>
</protein>
<keyword evidence="2" id="KW-0479">Metal-binding</keyword>
<dbReference type="InterPro" id="IPR047126">
    <property type="entry name" value="RNF141-like"/>
</dbReference>
<feature type="domain" description="RING-type" evidence="7">
    <location>
        <begin position="148"/>
        <end position="185"/>
    </location>
</feature>
<evidence type="ECO:0000259" key="7">
    <source>
        <dbReference type="PROSITE" id="PS50089"/>
    </source>
</evidence>
<evidence type="ECO:0000256" key="4">
    <source>
        <dbReference type="ARBA" id="ARBA00022833"/>
    </source>
</evidence>
<dbReference type="Gene3D" id="3.30.40.10">
    <property type="entry name" value="Zinc/RING finger domain, C3HC4 (zinc finger)"/>
    <property type="match status" value="1"/>
</dbReference>
<keyword evidence="3 5" id="KW-0863">Zinc-finger</keyword>
<dbReference type="InterPro" id="IPR017907">
    <property type="entry name" value="Znf_RING_CS"/>
</dbReference>
<dbReference type="EnsemblMetazoa" id="CapteT150747">
    <property type="protein sequence ID" value="CapteP150747"/>
    <property type="gene ID" value="CapteG150747"/>
</dbReference>
<reference evidence="8 10" key="2">
    <citation type="journal article" date="2013" name="Nature">
        <title>Insights into bilaterian evolution from three spiralian genomes.</title>
        <authorList>
            <person name="Simakov O."/>
            <person name="Marletaz F."/>
            <person name="Cho S.J."/>
            <person name="Edsinger-Gonzales E."/>
            <person name="Havlak P."/>
            <person name="Hellsten U."/>
            <person name="Kuo D.H."/>
            <person name="Larsson T."/>
            <person name="Lv J."/>
            <person name="Arendt D."/>
            <person name="Savage R."/>
            <person name="Osoegawa K."/>
            <person name="de Jong P."/>
            <person name="Grimwood J."/>
            <person name="Chapman J.A."/>
            <person name="Shapiro H."/>
            <person name="Aerts A."/>
            <person name="Otillar R.P."/>
            <person name="Terry A.Y."/>
            <person name="Boore J.L."/>
            <person name="Grigoriev I.V."/>
            <person name="Lindberg D.R."/>
            <person name="Seaver E.C."/>
            <person name="Weisblat D.A."/>
            <person name="Putnam N.H."/>
            <person name="Rokhsar D.S."/>
        </authorList>
    </citation>
    <scope>NUCLEOTIDE SEQUENCE</scope>
    <source>
        <strain evidence="8 10">I ESC-2004</strain>
    </source>
</reference>
<dbReference type="STRING" id="283909.R7UDJ8"/>
<keyword evidence="10" id="KW-1185">Reference proteome</keyword>
<sequence>MGQAHVNTLKENAPSELWLAQGTIQKHALEIKKAAIIPYEEFLQSVKELNEVTHSFSDINGKTLLFEVKKGSDTSVLWRGTVRVKCHKVNSSNGIIDSTRLLNLKQFIHLRSEIQRQARFASFEDYDLSTSVFLTGLSHQEEGEMSECCICMDRKAGIILPCAHVYCEQCIDAWNVNHNTCPICRARIEGSDDTWVLTEKPDTSEILHETTGYLMDLADRSGYATAEVAPPVDRSPSYDQLPDHKHEDVAD</sequence>
<gene>
    <name evidence="8" type="ORF">CAPTEDRAFT_150747</name>
</gene>
<dbReference type="InterPro" id="IPR043400">
    <property type="entry name" value="RING-HC_RNF141"/>
</dbReference>
<dbReference type="PROSITE" id="PS50089">
    <property type="entry name" value="ZF_RING_2"/>
    <property type="match status" value="1"/>
</dbReference>
<evidence type="ECO:0000256" key="6">
    <source>
        <dbReference type="SAM" id="MobiDB-lite"/>
    </source>
</evidence>
<dbReference type="PROSITE" id="PS00518">
    <property type="entry name" value="ZF_RING_1"/>
    <property type="match status" value="1"/>
</dbReference>
<evidence type="ECO:0000256" key="1">
    <source>
        <dbReference type="ARBA" id="ARBA00022017"/>
    </source>
</evidence>
<dbReference type="HOGENOM" id="CLU_080007_0_0_1"/>
<accession>R7UDJ8</accession>
<dbReference type="OMA" id="NCVICME"/>
<dbReference type="InterPro" id="IPR001841">
    <property type="entry name" value="Znf_RING"/>
</dbReference>
<dbReference type="GO" id="GO:0008270">
    <property type="term" value="F:zinc ion binding"/>
    <property type="evidence" value="ECO:0007669"/>
    <property type="project" value="UniProtKB-KW"/>
</dbReference>
<dbReference type="EMBL" id="AMQN01023973">
    <property type="status" value="NOT_ANNOTATED_CDS"/>
    <property type="molecule type" value="Genomic_DNA"/>
</dbReference>
<dbReference type="OrthoDB" id="1630758at2759"/>